<evidence type="ECO:0000256" key="2">
    <source>
        <dbReference type="ARBA" id="ARBA00022630"/>
    </source>
</evidence>
<gene>
    <name evidence="7" type="ORF">EYZ11_012949</name>
</gene>
<evidence type="ECO:0000256" key="5">
    <source>
        <dbReference type="SAM" id="SignalP"/>
    </source>
</evidence>
<dbReference type="AlphaFoldDB" id="A0A4S3IYW8"/>
<protein>
    <recommendedName>
        <fullName evidence="6">FAD-binding PCMH-type domain-containing protein</fullName>
    </recommendedName>
</protein>
<dbReference type="GO" id="GO:0071949">
    <property type="term" value="F:FAD binding"/>
    <property type="evidence" value="ECO:0007669"/>
    <property type="project" value="InterPro"/>
</dbReference>
<keyword evidence="2" id="KW-0285">Flavoprotein</keyword>
<dbReference type="EMBL" id="SOSA01001115">
    <property type="protein sequence ID" value="THC87606.1"/>
    <property type="molecule type" value="Genomic_DNA"/>
</dbReference>
<keyword evidence="8" id="KW-1185">Reference proteome</keyword>
<name>A0A4S3IYW8_9EURO</name>
<dbReference type="GO" id="GO:0016491">
    <property type="term" value="F:oxidoreductase activity"/>
    <property type="evidence" value="ECO:0007669"/>
    <property type="project" value="UniProtKB-KW"/>
</dbReference>
<dbReference type="InterPro" id="IPR016169">
    <property type="entry name" value="FAD-bd_PCMH_sub2"/>
</dbReference>
<keyword evidence="3" id="KW-0274">FAD</keyword>
<accession>A0A4S3IYW8</accession>
<feature type="domain" description="FAD-binding PCMH-type" evidence="6">
    <location>
        <begin position="40"/>
        <end position="217"/>
    </location>
</feature>
<evidence type="ECO:0000313" key="8">
    <source>
        <dbReference type="Proteomes" id="UP000308092"/>
    </source>
</evidence>
<proteinExistence type="inferred from homology"/>
<dbReference type="PANTHER" id="PTHR42973">
    <property type="entry name" value="BINDING OXIDOREDUCTASE, PUTATIVE (AFU_ORTHOLOGUE AFUA_1G17690)-RELATED"/>
    <property type="match status" value="1"/>
</dbReference>
<dbReference type="SUPFAM" id="SSF56176">
    <property type="entry name" value="FAD-binding/transporter-associated domain-like"/>
    <property type="match status" value="1"/>
</dbReference>
<evidence type="ECO:0000256" key="4">
    <source>
        <dbReference type="ARBA" id="ARBA00023002"/>
    </source>
</evidence>
<evidence type="ECO:0000259" key="6">
    <source>
        <dbReference type="PROSITE" id="PS51387"/>
    </source>
</evidence>
<dbReference type="InterPro" id="IPR036318">
    <property type="entry name" value="FAD-bd_PCMH-like_sf"/>
</dbReference>
<dbReference type="PANTHER" id="PTHR42973:SF22">
    <property type="entry name" value="FAD-BINDING PCMH-TYPE DOMAIN-CONTAINING PROTEIN-RELATED"/>
    <property type="match status" value="1"/>
</dbReference>
<comment type="caution">
    <text evidence="7">The sequence shown here is derived from an EMBL/GenBank/DDBJ whole genome shotgun (WGS) entry which is preliminary data.</text>
</comment>
<dbReference type="Proteomes" id="UP000308092">
    <property type="component" value="Unassembled WGS sequence"/>
</dbReference>
<dbReference type="Gene3D" id="3.30.465.10">
    <property type="match status" value="1"/>
</dbReference>
<dbReference type="VEuPathDB" id="FungiDB:EYZ11_012949"/>
<keyword evidence="5" id="KW-0732">Signal</keyword>
<sequence length="426" mass="46493">MSWLIKPLIQLLGLLPLATVVFASSNICDILNYQIPGRVSYSDDLAYTAPSTTAEVSEFVQLVSVNATTKWSLPQFAVRGGGHTLFTGAANINGSVTVDMRSMNSLALSDDHKIASVGGGSIFSDFYPRLVPHNLSVMGGRVPGIGVGGFTTRGGLNFLSREHGFSCDNIYGYEVVLANGSVIYASASSNYDLWLALKGGSNNFGIVTRFDLATFPQGLMWGGMILFNYTDSIVDHQAQDFSNFMDPTNFDSAADMAVILNFEDGSFSIGNFLFYTKPVANPPVYQPFTSLPSPIFDNLGFNNVSDDSSGYGKMDAIHWLGLRDCKSNTWFSLNLSRTAQTPLVRQPARQTFSEWPPDHGQCTGGDLAESWTLYIPFKYLNYADKSQDPFSSYGEANKAHLIAVGKRYDPNELFQKGLPGGFKLFA</sequence>
<keyword evidence="4" id="KW-0560">Oxidoreductase</keyword>
<feature type="chain" id="PRO_5020778305" description="FAD-binding PCMH-type domain-containing protein" evidence="5">
    <location>
        <begin position="24"/>
        <end position="426"/>
    </location>
</feature>
<comment type="similarity">
    <text evidence="1">Belongs to the oxygen-dependent FAD-linked oxidoreductase family.</text>
</comment>
<reference evidence="7 8" key="1">
    <citation type="submission" date="2019-03" db="EMBL/GenBank/DDBJ databases">
        <title>The genome sequence of a newly discovered highly antifungal drug resistant Aspergillus species, Aspergillus tanneri NIH 1004.</title>
        <authorList>
            <person name="Mounaud S."/>
            <person name="Singh I."/>
            <person name="Joardar V."/>
            <person name="Pakala S."/>
            <person name="Pakala S."/>
            <person name="Venepally P."/>
            <person name="Hoover J."/>
            <person name="Nierman W."/>
            <person name="Chung J."/>
            <person name="Losada L."/>
        </authorList>
    </citation>
    <scope>NUCLEOTIDE SEQUENCE [LARGE SCALE GENOMIC DNA]</scope>
    <source>
        <strain evidence="7 8">NIH1004</strain>
    </source>
</reference>
<dbReference type="InterPro" id="IPR006094">
    <property type="entry name" value="Oxid_FAD_bind_N"/>
</dbReference>
<dbReference type="InterPro" id="IPR050416">
    <property type="entry name" value="FAD-linked_Oxidoreductase"/>
</dbReference>
<dbReference type="Pfam" id="PF01565">
    <property type="entry name" value="FAD_binding_4"/>
    <property type="match status" value="1"/>
</dbReference>
<feature type="signal peptide" evidence="5">
    <location>
        <begin position="1"/>
        <end position="23"/>
    </location>
</feature>
<dbReference type="InterPro" id="IPR016166">
    <property type="entry name" value="FAD-bd_PCMH"/>
</dbReference>
<organism evidence="7 8">
    <name type="scientific">Aspergillus tanneri</name>
    <dbReference type="NCBI Taxonomy" id="1220188"/>
    <lineage>
        <taxon>Eukaryota</taxon>
        <taxon>Fungi</taxon>
        <taxon>Dikarya</taxon>
        <taxon>Ascomycota</taxon>
        <taxon>Pezizomycotina</taxon>
        <taxon>Eurotiomycetes</taxon>
        <taxon>Eurotiomycetidae</taxon>
        <taxon>Eurotiales</taxon>
        <taxon>Aspergillaceae</taxon>
        <taxon>Aspergillus</taxon>
        <taxon>Aspergillus subgen. Circumdati</taxon>
    </lineage>
</organism>
<dbReference type="PROSITE" id="PS51387">
    <property type="entry name" value="FAD_PCMH"/>
    <property type="match status" value="1"/>
</dbReference>
<evidence type="ECO:0000313" key="7">
    <source>
        <dbReference type="EMBL" id="THC87606.1"/>
    </source>
</evidence>
<evidence type="ECO:0000256" key="3">
    <source>
        <dbReference type="ARBA" id="ARBA00022827"/>
    </source>
</evidence>
<evidence type="ECO:0000256" key="1">
    <source>
        <dbReference type="ARBA" id="ARBA00005466"/>
    </source>
</evidence>
<dbReference type="STRING" id="1220188.A0A4S3IYW8"/>